<protein>
    <recommendedName>
        <fullName evidence="3">Histidine kinase</fullName>
    </recommendedName>
</protein>
<keyword evidence="2" id="KW-1185">Reference proteome</keyword>
<reference evidence="2" key="1">
    <citation type="journal article" date="2019" name="Int. J. Syst. Evol. Microbiol.">
        <title>The Global Catalogue of Microorganisms (GCM) 10K type strain sequencing project: providing services to taxonomists for standard genome sequencing and annotation.</title>
        <authorList>
            <consortium name="The Broad Institute Genomics Platform"/>
            <consortium name="The Broad Institute Genome Sequencing Center for Infectious Disease"/>
            <person name="Wu L."/>
            <person name="Ma J."/>
        </authorList>
    </citation>
    <scope>NUCLEOTIDE SEQUENCE [LARGE SCALE GENOMIC DNA]</scope>
    <source>
        <strain evidence="2">JCM 19125</strain>
    </source>
</reference>
<organism evidence="1 2">
    <name type="scientific">Tessaracoccus lubricantis</name>
    <dbReference type="NCBI Taxonomy" id="545543"/>
    <lineage>
        <taxon>Bacteria</taxon>
        <taxon>Bacillati</taxon>
        <taxon>Actinomycetota</taxon>
        <taxon>Actinomycetes</taxon>
        <taxon>Propionibacteriales</taxon>
        <taxon>Propionibacteriaceae</taxon>
        <taxon>Tessaracoccus</taxon>
    </lineage>
</organism>
<evidence type="ECO:0000313" key="1">
    <source>
        <dbReference type="EMBL" id="GAA4891496.1"/>
    </source>
</evidence>
<proteinExistence type="predicted"/>
<dbReference type="EMBL" id="BAABLV010000008">
    <property type="protein sequence ID" value="GAA4891496.1"/>
    <property type="molecule type" value="Genomic_DNA"/>
</dbReference>
<sequence length="157" mass="16660">MAPPQFLELLASGEEGRLVLGLMGITPEELPLTQVFSSSRARLAEHRLASTVAAATEHLQIVAPVGGTARTVFAFRHGDTCAVFRVGADDTLGHTCTVAEAAVLLDETIECLMGAHVDWSVAWHSDDAMHQVDVNPDGTVQGEPQVSLEELLTAFAA</sequence>
<evidence type="ECO:0008006" key="3">
    <source>
        <dbReference type="Google" id="ProtNLM"/>
    </source>
</evidence>
<accession>A0ABP9F3T1</accession>
<dbReference type="Proteomes" id="UP001501521">
    <property type="component" value="Unassembled WGS sequence"/>
</dbReference>
<evidence type="ECO:0000313" key="2">
    <source>
        <dbReference type="Proteomes" id="UP001501521"/>
    </source>
</evidence>
<name>A0ABP9F3T1_9ACTN</name>
<comment type="caution">
    <text evidence="1">The sequence shown here is derived from an EMBL/GenBank/DDBJ whole genome shotgun (WGS) entry which is preliminary data.</text>
</comment>
<gene>
    <name evidence="1" type="ORF">GCM10025789_05490</name>
</gene>